<proteinExistence type="inferred from homology"/>
<dbReference type="PANTHER" id="PTHR10907">
    <property type="entry name" value="REGUCALCIN"/>
    <property type="match status" value="1"/>
</dbReference>
<dbReference type="InterPro" id="IPR013658">
    <property type="entry name" value="SGL"/>
</dbReference>
<dbReference type="EMBL" id="UINC01186015">
    <property type="protein sequence ID" value="SVD98027.1"/>
    <property type="molecule type" value="Genomic_DNA"/>
</dbReference>
<dbReference type="PANTHER" id="PTHR10907:SF47">
    <property type="entry name" value="REGUCALCIN"/>
    <property type="match status" value="1"/>
</dbReference>
<dbReference type="GO" id="GO:0019853">
    <property type="term" value="P:L-ascorbic acid biosynthetic process"/>
    <property type="evidence" value="ECO:0007669"/>
    <property type="project" value="TreeGrafter"/>
</dbReference>
<dbReference type="SUPFAM" id="SSF63829">
    <property type="entry name" value="Calcium-dependent phosphotriesterase"/>
    <property type="match status" value="1"/>
</dbReference>
<evidence type="ECO:0000313" key="3">
    <source>
        <dbReference type="EMBL" id="SVD98027.1"/>
    </source>
</evidence>
<dbReference type="Gene3D" id="2.120.10.30">
    <property type="entry name" value="TolB, C-terminal domain"/>
    <property type="match status" value="1"/>
</dbReference>
<dbReference type="Pfam" id="PF08450">
    <property type="entry name" value="SGL"/>
    <property type="match status" value="1"/>
</dbReference>
<gene>
    <name evidence="3" type="ORF">METZ01_LOCUS450881</name>
</gene>
<comment type="similarity">
    <text evidence="1">Belongs to the SMP-30/CGR1 family.</text>
</comment>
<dbReference type="GO" id="GO:0005509">
    <property type="term" value="F:calcium ion binding"/>
    <property type="evidence" value="ECO:0007669"/>
    <property type="project" value="TreeGrafter"/>
</dbReference>
<accession>A0A382ZR82</accession>
<feature type="non-terminal residue" evidence="3">
    <location>
        <position position="1"/>
    </location>
</feature>
<dbReference type="PRINTS" id="PR01790">
    <property type="entry name" value="SMP30FAMILY"/>
</dbReference>
<feature type="domain" description="SMP-30/Gluconolactonase/LRE-like region" evidence="2">
    <location>
        <begin position="2"/>
        <end position="204"/>
    </location>
</feature>
<organism evidence="3">
    <name type="scientific">marine metagenome</name>
    <dbReference type="NCBI Taxonomy" id="408172"/>
    <lineage>
        <taxon>unclassified sequences</taxon>
        <taxon>metagenomes</taxon>
        <taxon>ecological metagenomes</taxon>
    </lineage>
</organism>
<evidence type="ECO:0000259" key="2">
    <source>
        <dbReference type="Pfam" id="PF08450"/>
    </source>
</evidence>
<name>A0A382ZR82_9ZZZZ</name>
<reference evidence="3" key="1">
    <citation type="submission" date="2018-05" db="EMBL/GenBank/DDBJ databases">
        <authorList>
            <person name="Lanie J.A."/>
            <person name="Ng W.-L."/>
            <person name="Kazmierczak K.M."/>
            <person name="Andrzejewski T.M."/>
            <person name="Davidsen T.M."/>
            <person name="Wayne K.J."/>
            <person name="Tettelin H."/>
            <person name="Glass J.I."/>
            <person name="Rusch D."/>
            <person name="Podicherti R."/>
            <person name="Tsui H.-C.T."/>
            <person name="Winkler M.E."/>
        </authorList>
    </citation>
    <scope>NUCLEOTIDE SEQUENCE</scope>
</reference>
<dbReference type="InterPro" id="IPR011042">
    <property type="entry name" value="6-blade_b-propeller_TolB-like"/>
</dbReference>
<protein>
    <recommendedName>
        <fullName evidence="2">SMP-30/Gluconolactonase/LRE-like region domain-containing protein</fullName>
    </recommendedName>
</protein>
<dbReference type="InterPro" id="IPR005511">
    <property type="entry name" value="SMP-30"/>
</dbReference>
<evidence type="ECO:0000256" key="1">
    <source>
        <dbReference type="ARBA" id="ARBA00008853"/>
    </source>
</evidence>
<dbReference type="GO" id="GO:0004341">
    <property type="term" value="F:gluconolactonase activity"/>
    <property type="evidence" value="ECO:0007669"/>
    <property type="project" value="TreeGrafter"/>
</dbReference>
<sequence>CQISCLLPTRKNNTWIATSKNKIIKIFLKNNKIKILTIKIVSEPKQNRFNDGKCDTLGRLWLSSMDNNEKLNTGQLWFFKSLSKIKVVDKNFKIGNGMDWSPDNKYLYFVASDKRIIYSYKFDIVSGKLSKKKVFIKVPKKRGYPDGICTDNDGGVWVAYWDGGCVIRHFPNGKIDKIINLPVKKPTSLCFGGEKLNMLFITSAKTFNKQNYRAERKSGSIFVIKTNISGKKINFYKSKV</sequence>
<dbReference type="AlphaFoldDB" id="A0A382ZR82"/>